<name>A0A8S1H3C6_9PELO</name>
<evidence type="ECO:0000313" key="2">
    <source>
        <dbReference type="EMBL" id="CAD6189862.1"/>
    </source>
</evidence>
<reference evidence="2" key="1">
    <citation type="submission" date="2020-10" db="EMBL/GenBank/DDBJ databases">
        <authorList>
            <person name="Kikuchi T."/>
        </authorList>
    </citation>
    <scope>NUCLEOTIDE SEQUENCE</scope>
    <source>
        <strain evidence="2">NKZ352</strain>
    </source>
</reference>
<keyword evidence="3" id="KW-1185">Reference proteome</keyword>
<feature type="compositionally biased region" description="Basic and acidic residues" evidence="1">
    <location>
        <begin position="126"/>
        <end position="138"/>
    </location>
</feature>
<protein>
    <submittedName>
        <fullName evidence="2">Uncharacterized protein</fullName>
    </submittedName>
</protein>
<evidence type="ECO:0000256" key="1">
    <source>
        <dbReference type="SAM" id="MobiDB-lite"/>
    </source>
</evidence>
<proteinExistence type="predicted"/>
<feature type="compositionally biased region" description="Basic and acidic residues" evidence="1">
    <location>
        <begin position="35"/>
        <end position="46"/>
    </location>
</feature>
<feature type="region of interest" description="Disordered" evidence="1">
    <location>
        <begin position="35"/>
        <end position="56"/>
    </location>
</feature>
<sequence>MASIEARLGQLGEDTKVATKSTSIVATIFRSSGHYREGNERSMEGKKKLKTSGNPPEAIQQVSGRLLEGCWKLPIEKLLLGVRHVKMFQQASGSKEKGKRRVEEVRRRGRIQKGSSVDVIGFRGSGDGERRHLEEEMN</sequence>
<comment type="caution">
    <text evidence="2">The sequence shown here is derived from an EMBL/GenBank/DDBJ whole genome shotgun (WGS) entry which is preliminary data.</text>
</comment>
<organism evidence="2 3">
    <name type="scientific">Caenorhabditis auriculariae</name>
    <dbReference type="NCBI Taxonomy" id="2777116"/>
    <lineage>
        <taxon>Eukaryota</taxon>
        <taxon>Metazoa</taxon>
        <taxon>Ecdysozoa</taxon>
        <taxon>Nematoda</taxon>
        <taxon>Chromadorea</taxon>
        <taxon>Rhabditida</taxon>
        <taxon>Rhabditina</taxon>
        <taxon>Rhabditomorpha</taxon>
        <taxon>Rhabditoidea</taxon>
        <taxon>Rhabditidae</taxon>
        <taxon>Peloderinae</taxon>
        <taxon>Caenorhabditis</taxon>
    </lineage>
</organism>
<evidence type="ECO:0000313" key="3">
    <source>
        <dbReference type="Proteomes" id="UP000835052"/>
    </source>
</evidence>
<dbReference type="EMBL" id="CAJGYM010000012">
    <property type="protein sequence ID" value="CAD6189862.1"/>
    <property type="molecule type" value="Genomic_DNA"/>
</dbReference>
<dbReference type="AlphaFoldDB" id="A0A8S1H3C6"/>
<dbReference type="Proteomes" id="UP000835052">
    <property type="component" value="Unassembled WGS sequence"/>
</dbReference>
<accession>A0A8S1H3C6</accession>
<gene>
    <name evidence="2" type="ORF">CAUJ_LOCUS5781</name>
</gene>
<feature type="region of interest" description="Disordered" evidence="1">
    <location>
        <begin position="90"/>
        <end position="138"/>
    </location>
</feature>